<proteinExistence type="predicted"/>
<sequence>MDDVEGSGEAGHVGSGTWKDAGGQGHGSSPNTNVLSSHKKLCTRRPTLCTRWGYQLVSKELEAEVGVGAGFEGVRVCERIRSITGMDLERMAPRMASGEQQNSTK</sequence>
<dbReference type="EMBL" id="HBED01037643">
    <property type="protein sequence ID" value="CAD8320562.1"/>
    <property type="molecule type" value="Transcribed_RNA"/>
</dbReference>
<evidence type="ECO:0000313" key="2">
    <source>
        <dbReference type="EMBL" id="CAD8320562.1"/>
    </source>
</evidence>
<organism evidence="2">
    <name type="scientific">Pseudictyota dubia</name>
    <dbReference type="NCBI Taxonomy" id="2749911"/>
    <lineage>
        <taxon>Eukaryota</taxon>
        <taxon>Sar</taxon>
        <taxon>Stramenopiles</taxon>
        <taxon>Ochrophyta</taxon>
        <taxon>Bacillariophyta</taxon>
        <taxon>Mediophyceae</taxon>
        <taxon>Biddulphiophycidae</taxon>
        <taxon>Eupodiscales</taxon>
        <taxon>Odontellaceae</taxon>
        <taxon>Pseudictyota</taxon>
    </lineage>
</organism>
<gene>
    <name evidence="2" type="ORF">TDUB1175_LOCUS18978</name>
</gene>
<feature type="region of interest" description="Disordered" evidence="1">
    <location>
        <begin position="1"/>
        <end position="39"/>
    </location>
</feature>
<accession>A0A7R9ZFE5</accession>
<dbReference type="AlphaFoldDB" id="A0A7R9ZFE5"/>
<protein>
    <submittedName>
        <fullName evidence="2">Uncharacterized protein</fullName>
    </submittedName>
</protein>
<feature type="compositionally biased region" description="Polar residues" evidence="1">
    <location>
        <begin position="27"/>
        <end position="36"/>
    </location>
</feature>
<evidence type="ECO:0000256" key="1">
    <source>
        <dbReference type="SAM" id="MobiDB-lite"/>
    </source>
</evidence>
<reference evidence="2" key="1">
    <citation type="submission" date="2021-01" db="EMBL/GenBank/DDBJ databases">
        <authorList>
            <person name="Corre E."/>
            <person name="Pelletier E."/>
            <person name="Niang G."/>
            <person name="Scheremetjew M."/>
            <person name="Finn R."/>
            <person name="Kale V."/>
            <person name="Holt S."/>
            <person name="Cochrane G."/>
            <person name="Meng A."/>
            <person name="Brown T."/>
            <person name="Cohen L."/>
        </authorList>
    </citation>
    <scope>NUCLEOTIDE SEQUENCE</scope>
    <source>
        <strain evidence="2">CCMP147</strain>
    </source>
</reference>
<name>A0A7R9ZFE5_9STRA</name>